<accession>A0A7S2AA40</accession>
<keyword evidence="5" id="KW-1133">Transmembrane helix</keyword>
<dbReference type="GO" id="GO:0009003">
    <property type="term" value="F:signal peptidase activity"/>
    <property type="evidence" value="ECO:0007669"/>
    <property type="project" value="UniProtKB-EC"/>
</dbReference>
<evidence type="ECO:0000256" key="5">
    <source>
        <dbReference type="RuleBase" id="RU362041"/>
    </source>
</evidence>
<keyword evidence="5" id="KW-0472">Membrane</keyword>
<dbReference type="NCBIfam" id="TIGR02227">
    <property type="entry name" value="sigpep_I_bact"/>
    <property type="match status" value="1"/>
</dbReference>
<dbReference type="PROSITE" id="PS00761">
    <property type="entry name" value="SPASE_I_3"/>
    <property type="match status" value="1"/>
</dbReference>
<dbReference type="InterPro" id="IPR019533">
    <property type="entry name" value="Peptidase_S26"/>
</dbReference>
<evidence type="ECO:0000256" key="6">
    <source>
        <dbReference type="SAM" id="MobiDB-lite"/>
    </source>
</evidence>
<reference evidence="9" key="1">
    <citation type="submission" date="2021-01" db="EMBL/GenBank/DDBJ databases">
        <authorList>
            <person name="Corre E."/>
            <person name="Pelletier E."/>
            <person name="Niang G."/>
            <person name="Scheremetjew M."/>
            <person name="Finn R."/>
            <person name="Kale V."/>
            <person name="Holt S."/>
            <person name="Cochrane G."/>
            <person name="Meng A."/>
            <person name="Brown T."/>
            <person name="Cohen L."/>
        </authorList>
    </citation>
    <scope>NUCLEOTIDE SEQUENCE</scope>
    <source>
        <strain evidence="9">Grunow 1884</strain>
    </source>
</reference>
<comment type="catalytic activity">
    <reaction evidence="1">
        <text>Cleavage of hydrophobic, N-terminal signal or leader sequences from secreted and periplasmic proteins.</text>
        <dbReference type="EC" id="3.4.21.89"/>
    </reaction>
</comment>
<name>A0A7S2AA40_TRICV</name>
<feature type="transmembrane region" description="Helical" evidence="5">
    <location>
        <begin position="243"/>
        <end position="264"/>
    </location>
</feature>
<gene>
    <name evidence="9" type="ORF">OSIN01602_LOCUS22610</name>
</gene>
<dbReference type="PANTHER" id="PTHR43390">
    <property type="entry name" value="SIGNAL PEPTIDASE I"/>
    <property type="match status" value="1"/>
</dbReference>
<dbReference type="PRINTS" id="PR00727">
    <property type="entry name" value="LEADERPTASE"/>
</dbReference>
<dbReference type="Gene3D" id="2.10.109.10">
    <property type="entry name" value="Umud Fragment, subunit A"/>
    <property type="match status" value="1"/>
</dbReference>
<feature type="compositionally biased region" description="Gly residues" evidence="6">
    <location>
        <begin position="368"/>
        <end position="378"/>
    </location>
</feature>
<dbReference type="AlphaFoldDB" id="A0A7S2AA40"/>
<dbReference type="Pfam" id="PF10502">
    <property type="entry name" value="Peptidase_S26"/>
    <property type="match status" value="1"/>
</dbReference>
<dbReference type="InterPro" id="IPR036286">
    <property type="entry name" value="LexA/Signal_pep-like_sf"/>
</dbReference>
<evidence type="ECO:0000256" key="1">
    <source>
        <dbReference type="ARBA" id="ARBA00000677"/>
    </source>
</evidence>
<keyword evidence="7" id="KW-0732">Signal</keyword>
<dbReference type="PANTHER" id="PTHR43390:SF1">
    <property type="entry name" value="CHLOROPLAST PROCESSING PEPTIDASE"/>
    <property type="match status" value="1"/>
</dbReference>
<dbReference type="EMBL" id="HBGO01039021">
    <property type="protein sequence ID" value="CAD9362288.1"/>
    <property type="molecule type" value="Transcribed_RNA"/>
</dbReference>
<evidence type="ECO:0000256" key="3">
    <source>
        <dbReference type="ARBA" id="ARBA00022801"/>
    </source>
</evidence>
<comment type="subcellular location">
    <subcellularLocation>
        <location evidence="5">Mitochondrion inner membrane</location>
    </subcellularLocation>
</comment>
<dbReference type="SUPFAM" id="SSF51306">
    <property type="entry name" value="LexA/Signal peptidase"/>
    <property type="match status" value="1"/>
</dbReference>
<feature type="region of interest" description="Disordered" evidence="6">
    <location>
        <begin position="43"/>
        <end position="87"/>
    </location>
</feature>
<feature type="compositionally biased region" description="Pro residues" evidence="6">
    <location>
        <begin position="55"/>
        <end position="70"/>
    </location>
</feature>
<evidence type="ECO:0000259" key="8">
    <source>
        <dbReference type="Pfam" id="PF10502"/>
    </source>
</evidence>
<organism evidence="9">
    <name type="scientific">Trieres chinensis</name>
    <name type="common">Marine centric diatom</name>
    <name type="synonym">Odontella sinensis</name>
    <dbReference type="NCBI Taxonomy" id="1514140"/>
    <lineage>
        <taxon>Eukaryota</taxon>
        <taxon>Sar</taxon>
        <taxon>Stramenopiles</taxon>
        <taxon>Ochrophyta</taxon>
        <taxon>Bacillariophyta</taxon>
        <taxon>Mediophyceae</taxon>
        <taxon>Biddulphiophycidae</taxon>
        <taxon>Eupodiscales</taxon>
        <taxon>Parodontellaceae</taxon>
        <taxon>Trieres</taxon>
    </lineage>
</organism>
<protein>
    <recommendedName>
        <fullName evidence="5">Mitochondrial inner membrane protease subunit</fullName>
        <ecNumber evidence="5">3.4.21.-</ecNumber>
    </recommendedName>
</protein>
<evidence type="ECO:0000256" key="4">
    <source>
        <dbReference type="PIRSR" id="PIRSR600223-1"/>
    </source>
</evidence>
<dbReference type="GO" id="GO:0004252">
    <property type="term" value="F:serine-type endopeptidase activity"/>
    <property type="evidence" value="ECO:0007669"/>
    <property type="project" value="InterPro"/>
</dbReference>
<dbReference type="InterPro" id="IPR000223">
    <property type="entry name" value="Pept_S26A_signal_pept_1"/>
</dbReference>
<keyword evidence="5" id="KW-0999">Mitochondrion inner membrane</keyword>
<feature type="signal peptide" evidence="7">
    <location>
        <begin position="1"/>
        <end position="32"/>
    </location>
</feature>
<keyword evidence="5" id="KW-0645">Protease</keyword>
<comment type="similarity">
    <text evidence="2 5">Belongs to the peptidase S26 family.</text>
</comment>
<feature type="chain" id="PRO_5031303089" description="Mitochondrial inner membrane protease subunit" evidence="7">
    <location>
        <begin position="33"/>
        <end position="467"/>
    </location>
</feature>
<keyword evidence="5" id="KW-0812">Transmembrane</keyword>
<dbReference type="CDD" id="cd06530">
    <property type="entry name" value="S26_SPase_I"/>
    <property type="match status" value="1"/>
</dbReference>
<sequence>MTNTSRNRNFAAAVVAAAVAAAALVEPSQAFAFPVPRPTATMKTTTTIGGSCPSRRPPPAVRTSLLPPPLRSSSDSSAEDAGGGVGGEDAAIIASPWYRRLFDDFTRASRDGFGTRARNVATTLAVGDVVVPLCGDLERRQELANRGLYAGVEYEICALNVTEGGGEGEGGGGAPPARPVRPVRPVRTLEGLSRSEIEGSVALVRPAYPLRDHLERSDWPVPIRPVDDVPLWLSRATYEAGTALGTLALCATFLGTASFFALLVRFAYVPTESMVPAVYPGDVVLVTRSVDLPGLRPRAGDVVFFDPPKELDEAIEQYVGNAGAVPTRGKQFLKRVAAVPGESAGVRDSNPFAVVKTKTTTTTSSSSGTGGGGGGGGVVAVERTDRTGPYARPELFPSSSWDRPASPLGRGEYFVAGDNGPRSVDSRVWGPLKDRYIFGTARAVVWPPAHAGPISGGNFVSTEMGEE</sequence>
<evidence type="ECO:0000256" key="2">
    <source>
        <dbReference type="ARBA" id="ARBA00009370"/>
    </source>
</evidence>
<keyword evidence="5" id="KW-0496">Mitochondrion</keyword>
<feature type="domain" description="Peptidase S26" evidence="8">
    <location>
        <begin position="257"/>
        <end position="446"/>
    </location>
</feature>
<dbReference type="InterPro" id="IPR019758">
    <property type="entry name" value="Pept_S26A_signal_pept_1_CS"/>
</dbReference>
<evidence type="ECO:0000313" key="9">
    <source>
        <dbReference type="EMBL" id="CAD9362288.1"/>
    </source>
</evidence>
<feature type="region of interest" description="Disordered" evidence="6">
    <location>
        <begin position="359"/>
        <end position="379"/>
    </location>
</feature>
<keyword evidence="3 5" id="KW-0378">Hydrolase</keyword>
<dbReference type="GO" id="GO:0006465">
    <property type="term" value="P:signal peptide processing"/>
    <property type="evidence" value="ECO:0007669"/>
    <property type="project" value="InterPro"/>
</dbReference>
<proteinExistence type="inferred from homology"/>
<dbReference type="EC" id="3.4.21.-" evidence="5"/>
<feature type="active site" evidence="4">
    <location>
        <position position="273"/>
    </location>
</feature>
<feature type="active site" evidence="4">
    <location>
        <position position="334"/>
    </location>
</feature>
<evidence type="ECO:0000256" key="7">
    <source>
        <dbReference type="SAM" id="SignalP"/>
    </source>
</evidence>
<dbReference type="GO" id="GO:0005743">
    <property type="term" value="C:mitochondrial inner membrane"/>
    <property type="evidence" value="ECO:0007669"/>
    <property type="project" value="UniProtKB-SubCell"/>
</dbReference>